<feature type="non-terminal residue" evidence="13">
    <location>
        <position position="1121"/>
    </location>
</feature>
<keyword evidence="6 10" id="KW-0472">Membrane</keyword>
<keyword evidence="8" id="KW-0325">Glycoprotein</keyword>
<evidence type="ECO:0000259" key="12">
    <source>
        <dbReference type="PROSITE" id="PS50853"/>
    </source>
</evidence>
<evidence type="ECO:0000256" key="7">
    <source>
        <dbReference type="ARBA" id="ARBA00023157"/>
    </source>
</evidence>
<gene>
    <name evidence="13" type="primary">Igdcc4</name>
    <name evidence="13" type="ORF">GTO96_0006296</name>
</gene>
<comment type="caution">
    <text evidence="13">The sequence shown here is derived from an EMBL/GenBank/DDBJ whole genome shotgun (WGS) entry which is preliminary data.</text>
</comment>
<feature type="transmembrane region" description="Helical" evidence="10">
    <location>
        <begin position="929"/>
        <end position="949"/>
    </location>
</feature>
<comment type="subcellular location">
    <subcellularLocation>
        <location evidence="1">Cell membrane</location>
    </subcellularLocation>
</comment>
<dbReference type="EMBL" id="JAATIS010000094">
    <property type="protein sequence ID" value="KAG2470525.1"/>
    <property type="molecule type" value="Genomic_DNA"/>
</dbReference>
<evidence type="ECO:0000256" key="10">
    <source>
        <dbReference type="SAM" id="Phobius"/>
    </source>
</evidence>
<dbReference type="InterPro" id="IPR003598">
    <property type="entry name" value="Ig_sub2"/>
</dbReference>
<dbReference type="Pfam" id="PF07679">
    <property type="entry name" value="I-set"/>
    <property type="match status" value="1"/>
</dbReference>
<dbReference type="InterPro" id="IPR007110">
    <property type="entry name" value="Ig-like_dom"/>
</dbReference>
<evidence type="ECO:0000256" key="5">
    <source>
        <dbReference type="ARBA" id="ARBA00022737"/>
    </source>
</evidence>
<dbReference type="InterPro" id="IPR013098">
    <property type="entry name" value="Ig_I-set"/>
</dbReference>
<keyword evidence="10" id="KW-0812">Transmembrane</keyword>
<feature type="domain" description="Ig-like" evidence="11">
    <location>
        <begin position="178"/>
        <end position="311"/>
    </location>
</feature>
<dbReference type="Proteomes" id="UP000886611">
    <property type="component" value="Unassembled WGS sequence"/>
</dbReference>
<dbReference type="SMART" id="SM00409">
    <property type="entry name" value="IG"/>
    <property type="match status" value="3"/>
</dbReference>
<keyword evidence="3" id="KW-1003">Cell membrane</keyword>
<sequence length="1121" mass="123163">MTQELVLDCHLAALVQPVNISWLKDGLPVVSHDLLRLLPNGSLHITARPQNDSDGLPTPEGSYTCISTNSFGSIISRTVTVQLSTLSHFMLHPVPQSVPQQGLARFECHVDGLPPPLITWEKDQSPVPSQPRFITLPNGVLQIVNVQQEDTGTYRCMAASASRIQYSQDARLTVTSGPQIGPVDVEIIAPPKNITVIAGRTAVMECMAHADTMPYVSWIRQVQLSIYFAHPTLKSSQCCSLYYFLVVGASMWFAVLLFSPPADGKPITTDAVVLSTNLLISNTQPHHSGVYVCRANKPKTRHFAKAAAELRVLGPPLLSQQPETISRTRASTARFMCKAFGDPMPFIIWMKNGNPILSNGRVKIQSSGSLVINQIGVEDAGYYQCIAKNSLGTACSTAKLTVVVREGLPSAPKQVSIVSMTSTTALVTWERPELNSEQIIGFSVHYQKTLGTENIEYQFAVSNDTTEFQVKDLEPNTNYSFYVVAYSPLGASQMSSSATVQMLEDVPSAPPHLSLLSTSPTEIHVMWLPLSLDLSQGKVTKHRIDYCAMEEDHMYSIEVAGNETQVTLHELKPNQMYKVRIAAGTSIGFGEPSEWMRHRTPAWEDGATGLLFAPSELKVKAKIDSLHVMWQPPPNHSQVSGYKLYYREVSLEEGKATAVRLRKKMKHYEITGLAPDHLYEVKVLAFSKHKDGYAAVWKGRTQKAPVQMEEAPQQKAFPQPPTGVRATANSSTSIWLQWEKPAFSTVKIVNYTVRSSPLGITNASLVTYCVSSGESFLLTGLRPFTRYELAVQSNAPGAAGPYSNVVLQSTLPDKPSTSPMGLHMSPLSPSSVLMRWEPPEEPNGIVQEYLILLSTNSSLPDSMWTSVVRDGNTFSAEIQGLDSGSMYYFKIAARTLAGIGPYSHVLGILMPSLKRSMPDVLDVHSVTGIIVGVCLGLLCILLCMCVSFCQTKPRSVSQSLSYRKGRSGTVVQQERCDGHELETLMLARPEDMSLTLTEVTEEHSLMEASLENHSLHSELKHEDKPAAPHQVEASVIVHSEHLNRTVKSETDRKADFQEVPSSVFLHTFSEETATCPHSLKNGFRNNEVLERLLQALDSDSTVARRAAEPSGAFDSTSVCDN</sequence>
<dbReference type="Pfam" id="PF13927">
    <property type="entry name" value="Ig_3"/>
    <property type="match status" value="1"/>
</dbReference>
<dbReference type="SUPFAM" id="SSF49265">
    <property type="entry name" value="Fibronectin type III"/>
    <property type="match status" value="3"/>
</dbReference>
<dbReference type="InterPro" id="IPR036116">
    <property type="entry name" value="FN3_sf"/>
</dbReference>
<comment type="similarity">
    <text evidence="2">Belongs to the immunoglobulin superfamily. DCC family.</text>
</comment>
<dbReference type="Gene3D" id="2.60.40.10">
    <property type="entry name" value="Immunoglobulins"/>
    <property type="match status" value="9"/>
</dbReference>
<evidence type="ECO:0000256" key="4">
    <source>
        <dbReference type="ARBA" id="ARBA00022729"/>
    </source>
</evidence>
<dbReference type="PANTHER" id="PTHR44170">
    <property type="entry name" value="PROTEIN SIDEKICK"/>
    <property type="match status" value="1"/>
</dbReference>
<keyword evidence="14" id="KW-1185">Reference proteome</keyword>
<evidence type="ECO:0000256" key="9">
    <source>
        <dbReference type="ARBA" id="ARBA00023319"/>
    </source>
</evidence>
<dbReference type="PROSITE" id="PS50853">
    <property type="entry name" value="FN3"/>
    <property type="match status" value="5"/>
</dbReference>
<evidence type="ECO:0000259" key="11">
    <source>
        <dbReference type="PROSITE" id="PS50835"/>
    </source>
</evidence>
<accession>A0A8X7XJV3</accession>
<dbReference type="FunFam" id="2.60.40.10:FF:000299">
    <property type="entry name" value="protogenin isoform X2"/>
    <property type="match status" value="1"/>
</dbReference>
<keyword evidence="10" id="KW-1133">Transmembrane helix</keyword>
<evidence type="ECO:0000256" key="1">
    <source>
        <dbReference type="ARBA" id="ARBA00004236"/>
    </source>
</evidence>
<reference evidence="13 14" key="1">
    <citation type="journal article" date="2021" name="Cell">
        <title>Tracing the genetic footprints of vertebrate landing in non-teleost ray-finned fishes.</title>
        <authorList>
            <person name="Bi X."/>
            <person name="Wang K."/>
            <person name="Yang L."/>
            <person name="Pan H."/>
            <person name="Jiang H."/>
            <person name="Wei Q."/>
            <person name="Fang M."/>
            <person name="Yu H."/>
            <person name="Zhu C."/>
            <person name="Cai Y."/>
            <person name="He Y."/>
            <person name="Gan X."/>
            <person name="Zeng H."/>
            <person name="Yu D."/>
            <person name="Zhu Y."/>
            <person name="Jiang H."/>
            <person name="Qiu Q."/>
            <person name="Yang H."/>
            <person name="Zhang Y.E."/>
            <person name="Wang W."/>
            <person name="Zhu M."/>
            <person name="He S."/>
            <person name="Zhang G."/>
        </authorList>
    </citation>
    <scope>NUCLEOTIDE SEQUENCE [LARGE SCALE GENOMIC DNA]</scope>
    <source>
        <strain evidence="13">Bchr_013</strain>
    </source>
</reference>
<protein>
    <submittedName>
        <fullName evidence="13">IGDC4 protein</fullName>
    </submittedName>
</protein>
<dbReference type="InterPro" id="IPR003599">
    <property type="entry name" value="Ig_sub"/>
</dbReference>
<feature type="non-terminal residue" evidence="13">
    <location>
        <position position="1"/>
    </location>
</feature>
<feature type="domain" description="Fibronectin type-III" evidence="12">
    <location>
        <begin position="613"/>
        <end position="705"/>
    </location>
</feature>
<feature type="domain" description="Ig-like" evidence="11">
    <location>
        <begin position="1"/>
        <end position="80"/>
    </location>
</feature>
<dbReference type="PROSITE" id="PS50835">
    <property type="entry name" value="IG_LIKE"/>
    <property type="match status" value="4"/>
</dbReference>
<dbReference type="SUPFAM" id="SSF48726">
    <property type="entry name" value="Immunoglobulin"/>
    <property type="match status" value="4"/>
</dbReference>
<proteinExistence type="inferred from homology"/>
<keyword evidence="9" id="KW-0393">Immunoglobulin domain</keyword>
<feature type="domain" description="Fibronectin type-III" evidence="12">
    <location>
        <begin position="509"/>
        <end position="603"/>
    </location>
</feature>
<evidence type="ECO:0000256" key="2">
    <source>
        <dbReference type="ARBA" id="ARBA00009588"/>
    </source>
</evidence>
<dbReference type="GO" id="GO:0098609">
    <property type="term" value="P:cell-cell adhesion"/>
    <property type="evidence" value="ECO:0007669"/>
    <property type="project" value="TreeGrafter"/>
</dbReference>
<feature type="domain" description="Fibronectin type-III" evidence="12">
    <location>
        <begin position="720"/>
        <end position="813"/>
    </location>
</feature>
<name>A0A8X7XJV3_POLSE</name>
<dbReference type="SMART" id="SM00408">
    <property type="entry name" value="IGc2"/>
    <property type="match status" value="4"/>
</dbReference>
<evidence type="ECO:0000313" key="13">
    <source>
        <dbReference type="EMBL" id="KAG2470525.1"/>
    </source>
</evidence>
<feature type="domain" description="Fibronectin type-III" evidence="12">
    <location>
        <begin position="411"/>
        <end position="505"/>
    </location>
</feature>
<evidence type="ECO:0000256" key="3">
    <source>
        <dbReference type="ARBA" id="ARBA00022475"/>
    </source>
</evidence>
<feature type="domain" description="Ig-like" evidence="11">
    <location>
        <begin position="106"/>
        <end position="173"/>
    </location>
</feature>
<dbReference type="FunFam" id="2.60.40.10:FF:000551">
    <property type="entry name" value="Protogenin A"/>
    <property type="match status" value="1"/>
</dbReference>
<dbReference type="SMART" id="SM00060">
    <property type="entry name" value="FN3"/>
    <property type="match status" value="5"/>
</dbReference>
<keyword evidence="4" id="KW-0732">Signal</keyword>
<evidence type="ECO:0000256" key="8">
    <source>
        <dbReference type="ARBA" id="ARBA00023180"/>
    </source>
</evidence>
<dbReference type="FunFam" id="2.60.40.10:FF:000273">
    <property type="entry name" value="contactin-3 isoform X1"/>
    <property type="match status" value="1"/>
</dbReference>
<dbReference type="InterPro" id="IPR013783">
    <property type="entry name" value="Ig-like_fold"/>
</dbReference>
<keyword evidence="5" id="KW-0677">Repeat</keyword>
<dbReference type="Pfam" id="PF00041">
    <property type="entry name" value="fn3"/>
    <property type="match status" value="5"/>
</dbReference>
<feature type="domain" description="Ig-like" evidence="11">
    <location>
        <begin position="316"/>
        <end position="401"/>
    </location>
</feature>
<organism evidence="13 14">
    <name type="scientific">Polypterus senegalus</name>
    <name type="common">Senegal bichir</name>
    <dbReference type="NCBI Taxonomy" id="55291"/>
    <lineage>
        <taxon>Eukaryota</taxon>
        <taxon>Metazoa</taxon>
        <taxon>Chordata</taxon>
        <taxon>Craniata</taxon>
        <taxon>Vertebrata</taxon>
        <taxon>Euteleostomi</taxon>
        <taxon>Actinopterygii</taxon>
        <taxon>Polypteriformes</taxon>
        <taxon>Polypteridae</taxon>
        <taxon>Polypterus</taxon>
    </lineage>
</organism>
<keyword evidence="7" id="KW-1015">Disulfide bond</keyword>
<dbReference type="PANTHER" id="PTHR44170:SF5">
    <property type="entry name" value="IMMUNOGLOBULIN SUPERFAMILY DCC SUBCLASS MEMBER 4"/>
    <property type="match status" value="1"/>
</dbReference>
<evidence type="ECO:0000313" key="14">
    <source>
        <dbReference type="Proteomes" id="UP000886611"/>
    </source>
</evidence>
<feature type="domain" description="Fibronectin type-III" evidence="12">
    <location>
        <begin position="818"/>
        <end position="913"/>
    </location>
</feature>
<dbReference type="CDD" id="cd00063">
    <property type="entry name" value="FN3"/>
    <property type="match status" value="5"/>
</dbReference>
<dbReference type="GO" id="GO:0005886">
    <property type="term" value="C:plasma membrane"/>
    <property type="evidence" value="ECO:0007669"/>
    <property type="project" value="UniProtKB-SubCell"/>
</dbReference>
<evidence type="ECO:0000256" key="6">
    <source>
        <dbReference type="ARBA" id="ARBA00023136"/>
    </source>
</evidence>
<dbReference type="InterPro" id="IPR036179">
    <property type="entry name" value="Ig-like_dom_sf"/>
</dbReference>
<dbReference type="InterPro" id="IPR003961">
    <property type="entry name" value="FN3_dom"/>
</dbReference>
<dbReference type="AlphaFoldDB" id="A0A8X7XJV3"/>